<organism evidence="1 2">
    <name type="scientific">Rotaria sordida</name>
    <dbReference type="NCBI Taxonomy" id="392033"/>
    <lineage>
        <taxon>Eukaryota</taxon>
        <taxon>Metazoa</taxon>
        <taxon>Spiralia</taxon>
        <taxon>Gnathifera</taxon>
        <taxon>Rotifera</taxon>
        <taxon>Eurotatoria</taxon>
        <taxon>Bdelloidea</taxon>
        <taxon>Philodinida</taxon>
        <taxon>Philodinidae</taxon>
        <taxon>Rotaria</taxon>
    </lineage>
</organism>
<evidence type="ECO:0000313" key="2">
    <source>
        <dbReference type="Proteomes" id="UP000663882"/>
    </source>
</evidence>
<reference evidence="1" key="1">
    <citation type="submission" date="2021-02" db="EMBL/GenBank/DDBJ databases">
        <authorList>
            <person name="Nowell W R."/>
        </authorList>
    </citation>
    <scope>NUCLEOTIDE SEQUENCE</scope>
</reference>
<accession>A0A814YC13</accession>
<evidence type="ECO:0000313" key="1">
    <source>
        <dbReference type="EMBL" id="CAF1227249.1"/>
    </source>
</evidence>
<dbReference type="AlphaFoldDB" id="A0A814YC13"/>
<dbReference type="Gene3D" id="3.10.100.10">
    <property type="entry name" value="Mannose-Binding Protein A, subunit A"/>
    <property type="match status" value="1"/>
</dbReference>
<name>A0A814YC13_9BILA</name>
<dbReference type="InterPro" id="IPR016186">
    <property type="entry name" value="C-type_lectin-like/link_sf"/>
</dbReference>
<protein>
    <submittedName>
        <fullName evidence="1">Uncharacterized protein</fullName>
    </submittedName>
</protein>
<dbReference type="EMBL" id="CAJNOO010002020">
    <property type="protein sequence ID" value="CAF1227249.1"/>
    <property type="molecule type" value="Genomic_DNA"/>
</dbReference>
<dbReference type="InterPro" id="IPR016187">
    <property type="entry name" value="CTDL_fold"/>
</dbReference>
<dbReference type="SUPFAM" id="SSF56436">
    <property type="entry name" value="C-type lectin-like"/>
    <property type="match status" value="1"/>
</dbReference>
<comment type="caution">
    <text evidence="1">The sequence shown here is derived from an EMBL/GenBank/DDBJ whole genome shotgun (WGS) entry which is preliminary data.</text>
</comment>
<gene>
    <name evidence="1" type="ORF">RFH988_LOCUS25972</name>
</gene>
<sequence length="98" mass="11289">MIITQEENANGTILSRTFIYTYGLFQYWWHGTYVNGTASSDTCHDWSRQDSSLSGIASRIPDGKHGLFHQQYTWPCSISDTNMGIFCIETNCQRINYH</sequence>
<proteinExistence type="predicted"/>
<dbReference type="Proteomes" id="UP000663882">
    <property type="component" value="Unassembled WGS sequence"/>
</dbReference>